<dbReference type="Pfam" id="PF00768">
    <property type="entry name" value="Peptidase_S11"/>
    <property type="match status" value="1"/>
</dbReference>
<evidence type="ECO:0000256" key="6">
    <source>
        <dbReference type="ARBA" id="ARBA00023316"/>
    </source>
</evidence>
<keyword evidence="5" id="KW-0573">Peptidoglycan synthesis</keyword>
<evidence type="ECO:0000256" key="8">
    <source>
        <dbReference type="PIRSR" id="PIRSR618044-2"/>
    </source>
</evidence>
<dbReference type="EMBL" id="PFMD01000062">
    <property type="protein sequence ID" value="PIY95993.1"/>
    <property type="molecule type" value="Genomic_DNA"/>
</dbReference>
<dbReference type="GO" id="GO:0009252">
    <property type="term" value="P:peptidoglycan biosynthetic process"/>
    <property type="evidence" value="ECO:0007669"/>
    <property type="project" value="UniProtKB-KW"/>
</dbReference>
<comment type="caution">
    <text evidence="11">The sequence shown here is derived from an EMBL/GenBank/DDBJ whole genome shotgun (WGS) entry which is preliminary data.</text>
</comment>
<name>A0A2M7RGY3_9BACT</name>
<dbReference type="SUPFAM" id="SSF56601">
    <property type="entry name" value="beta-lactamase/transpeptidase-like"/>
    <property type="match status" value="1"/>
</dbReference>
<gene>
    <name evidence="11" type="ORF">COY66_05330</name>
</gene>
<protein>
    <recommendedName>
        <fullName evidence="10">Peptidase S11 D-alanyl-D-alanine carboxypeptidase A N-terminal domain-containing protein</fullName>
    </recommendedName>
</protein>
<evidence type="ECO:0000256" key="9">
    <source>
        <dbReference type="RuleBase" id="RU004016"/>
    </source>
</evidence>
<evidence type="ECO:0000256" key="2">
    <source>
        <dbReference type="ARBA" id="ARBA00022729"/>
    </source>
</evidence>
<sequence length="320" mass="35057">MSLKLNRMLYYFLIGLVFLAGLSAPLAAKDLANIETSFDQKEVLSLRLNQNSGCSCQKAIAPQKKSDGLGVHTTAKAAIVADQQSGAVLFQKEPEQQLPIASITKLMTALVFLENNPGFDQIGQIGSGENDLEGARLFVKDNERIKLKDLFYVSLVGSANNATQALVHSTGLTGEEFVIKMNQKAQKLGMSHTFFAEPTGLTEQNVSTASDLVKLAKAAFNNSEIKEATTLEEYSFITEGNKEFHKVVSQDELLKSYLDLTGTKTGFTYEAGYCLIVQSKNESGHEVIAAVLGSESSDARFQEVKSLVSWAFENYQWELE</sequence>
<feature type="active site" description="Acyl-ester intermediate" evidence="7">
    <location>
        <position position="102"/>
    </location>
</feature>
<keyword evidence="3" id="KW-0378">Hydrolase</keyword>
<keyword evidence="6" id="KW-0961">Cell wall biogenesis/degradation</keyword>
<dbReference type="PANTHER" id="PTHR21581">
    <property type="entry name" value="D-ALANYL-D-ALANINE CARBOXYPEPTIDASE"/>
    <property type="match status" value="1"/>
</dbReference>
<evidence type="ECO:0000259" key="10">
    <source>
        <dbReference type="Pfam" id="PF00768"/>
    </source>
</evidence>
<dbReference type="GO" id="GO:0009002">
    <property type="term" value="F:serine-type D-Ala-D-Ala carboxypeptidase activity"/>
    <property type="evidence" value="ECO:0007669"/>
    <property type="project" value="InterPro"/>
</dbReference>
<dbReference type="PRINTS" id="PR00725">
    <property type="entry name" value="DADACBPTASE1"/>
</dbReference>
<keyword evidence="4" id="KW-0133">Cell shape</keyword>
<feature type="active site" description="Proton acceptor" evidence="7">
    <location>
        <position position="105"/>
    </location>
</feature>
<evidence type="ECO:0000256" key="4">
    <source>
        <dbReference type="ARBA" id="ARBA00022960"/>
    </source>
</evidence>
<dbReference type="GO" id="GO:0008360">
    <property type="term" value="P:regulation of cell shape"/>
    <property type="evidence" value="ECO:0007669"/>
    <property type="project" value="UniProtKB-KW"/>
</dbReference>
<evidence type="ECO:0000313" key="11">
    <source>
        <dbReference type="EMBL" id="PIY95993.1"/>
    </source>
</evidence>
<proteinExistence type="inferred from homology"/>
<dbReference type="PANTHER" id="PTHR21581:SF6">
    <property type="entry name" value="TRAFFICKING PROTEIN PARTICLE COMPLEX SUBUNIT 12"/>
    <property type="match status" value="1"/>
</dbReference>
<dbReference type="Gene3D" id="3.40.710.10">
    <property type="entry name" value="DD-peptidase/beta-lactamase superfamily"/>
    <property type="match status" value="1"/>
</dbReference>
<feature type="active site" evidence="7">
    <location>
        <position position="158"/>
    </location>
</feature>
<comment type="similarity">
    <text evidence="1 9">Belongs to the peptidase S11 family.</text>
</comment>
<evidence type="ECO:0000256" key="1">
    <source>
        <dbReference type="ARBA" id="ARBA00007164"/>
    </source>
</evidence>
<dbReference type="GO" id="GO:0006508">
    <property type="term" value="P:proteolysis"/>
    <property type="evidence" value="ECO:0007669"/>
    <property type="project" value="InterPro"/>
</dbReference>
<evidence type="ECO:0000313" key="12">
    <source>
        <dbReference type="Proteomes" id="UP000230779"/>
    </source>
</evidence>
<evidence type="ECO:0000256" key="7">
    <source>
        <dbReference type="PIRSR" id="PIRSR618044-1"/>
    </source>
</evidence>
<dbReference type="GO" id="GO:0071555">
    <property type="term" value="P:cell wall organization"/>
    <property type="evidence" value="ECO:0007669"/>
    <property type="project" value="UniProtKB-KW"/>
</dbReference>
<dbReference type="Proteomes" id="UP000230779">
    <property type="component" value="Unassembled WGS sequence"/>
</dbReference>
<keyword evidence="2" id="KW-0732">Signal</keyword>
<evidence type="ECO:0000256" key="3">
    <source>
        <dbReference type="ARBA" id="ARBA00022801"/>
    </source>
</evidence>
<dbReference type="InterPro" id="IPR012338">
    <property type="entry name" value="Beta-lactam/transpept-like"/>
</dbReference>
<feature type="domain" description="Peptidase S11 D-alanyl-D-alanine carboxypeptidase A N-terminal" evidence="10">
    <location>
        <begin position="72"/>
        <end position="295"/>
    </location>
</feature>
<dbReference type="InterPro" id="IPR001967">
    <property type="entry name" value="Peptidase_S11_N"/>
</dbReference>
<dbReference type="AlphaFoldDB" id="A0A2M7RGY3"/>
<feature type="binding site" evidence="8">
    <location>
        <position position="264"/>
    </location>
    <ligand>
        <name>substrate</name>
    </ligand>
</feature>
<accession>A0A2M7RGY3</accession>
<reference evidence="11 12" key="1">
    <citation type="submission" date="2017-09" db="EMBL/GenBank/DDBJ databases">
        <title>Depth-based differentiation of microbial function through sediment-hosted aquifers and enrichment of novel symbionts in the deep terrestrial subsurface.</title>
        <authorList>
            <person name="Probst A.J."/>
            <person name="Ladd B."/>
            <person name="Jarett J.K."/>
            <person name="Geller-Mcgrath D.E."/>
            <person name="Sieber C.M."/>
            <person name="Emerson J.B."/>
            <person name="Anantharaman K."/>
            <person name="Thomas B.C."/>
            <person name="Malmstrom R."/>
            <person name="Stieglmeier M."/>
            <person name="Klingl A."/>
            <person name="Woyke T."/>
            <person name="Ryan C.M."/>
            <person name="Banfield J.F."/>
        </authorList>
    </citation>
    <scope>NUCLEOTIDE SEQUENCE [LARGE SCALE GENOMIC DNA]</scope>
    <source>
        <strain evidence="11">CG_4_10_14_0_8_um_filter_42_10</strain>
    </source>
</reference>
<organism evidence="11 12">
    <name type="scientific">Candidatus Kerfeldbacteria bacterium CG_4_10_14_0_8_um_filter_42_10</name>
    <dbReference type="NCBI Taxonomy" id="2014248"/>
    <lineage>
        <taxon>Bacteria</taxon>
        <taxon>Candidatus Kerfeldiibacteriota</taxon>
    </lineage>
</organism>
<dbReference type="InterPro" id="IPR018044">
    <property type="entry name" value="Peptidase_S11"/>
</dbReference>
<evidence type="ECO:0000256" key="5">
    <source>
        <dbReference type="ARBA" id="ARBA00022984"/>
    </source>
</evidence>